<dbReference type="Proteomes" id="UP001244490">
    <property type="component" value="Unassembled WGS sequence"/>
</dbReference>
<dbReference type="PANTHER" id="PTHR30290">
    <property type="entry name" value="PERIPLASMIC BINDING COMPONENT OF ABC TRANSPORTER"/>
    <property type="match status" value="1"/>
</dbReference>
<feature type="non-terminal residue" evidence="2">
    <location>
        <position position="79"/>
    </location>
</feature>
<proteinExistence type="predicted"/>
<feature type="non-terminal residue" evidence="2">
    <location>
        <position position="1"/>
    </location>
</feature>
<dbReference type="Gene3D" id="3.10.105.10">
    <property type="entry name" value="Dipeptide-binding Protein, Domain 3"/>
    <property type="match status" value="1"/>
</dbReference>
<dbReference type="EMBL" id="JAUUIA010001318">
    <property type="protein sequence ID" value="MDP0971846.1"/>
    <property type="molecule type" value="Genomic_DNA"/>
</dbReference>
<gene>
    <name evidence="2" type="ORF">Q6294_33470</name>
</gene>
<dbReference type="GO" id="GO:1904680">
    <property type="term" value="F:peptide transmembrane transporter activity"/>
    <property type="evidence" value="ECO:0007669"/>
    <property type="project" value="TreeGrafter"/>
</dbReference>
<sequence>GHGNEYLGMNASWGPLANPLVREAIRYAINYDEIIDTVVNGYAIKNQGFVSKGYFGYYEYNPFYQDIEKAKALLEEAGF</sequence>
<dbReference type="InterPro" id="IPR000914">
    <property type="entry name" value="SBP_5_dom"/>
</dbReference>
<dbReference type="AlphaFoldDB" id="A0AAW8AQQ7"/>
<protein>
    <submittedName>
        <fullName evidence="2">ABC transporter substrate-binding protein</fullName>
    </submittedName>
</protein>
<reference evidence="2" key="1">
    <citation type="submission" date="2023-07" db="EMBL/GenBank/DDBJ databases">
        <authorList>
            <person name="Peng Z."/>
        </authorList>
    </citation>
    <scope>NUCLEOTIDE SEQUENCE</scope>
    <source>
        <strain evidence="2">KP219</strain>
    </source>
</reference>
<accession>A0AAW8AQQ7</accession>
<dbReference type="SUPFAM" id="SSF53850">
    <property type="entry name" value="Periplasmic binding protein-like II"/>
    <property type="match status" value="1"/>
</dbReference>
<dbReference type="GO" id="GO:0015833">
    <property type="term" value="P:peptide transport"/>
    <property type="evidence" value="ECO:0007669"/>
    <property type="project" value="TreeGrafter"/>
</dbReference>
<evidence type="ECO:0000259" key="1">
    <source>
        <dbReference type="Pfam" id="PF00496"/>
    </source>
</evidence>
<evidence type="ECO:0000313" key="2">
    <source>
        <dbReference type="EMBL" id="MDP0971846.1"/>
    </source>
</evidence>
<dbReference type="RefSeq" id="WP_305202819.1">
    <property type="nucleotide sequence ID" value="NZ_JAUUIA010001318.1"/>
</dbReference>
<dbReference type="InterPro" id="IPR039424">
    <property type="entry name" value="SBP_5"/>
</dbReference>
<comment type="caution">
    <text evidence="2">The sequence shown here is derived from an EMBL/GenBank/DDBJ whole genome shotgun (WGS) entry which is preliminary data.</text>
</comment>
<evidence type="ECO:0000313" key="3">
    <source>
        <dbReference type="Proteomes" id="UP001244490"/>
    </source>
</evidence>
<name>A0AAW8AQQ7_KLEPN</name>
<organism evidence="2 3">
    <name type="scientific">Klebsiella pneumoniae</name>
    <dbReference type="NCBI Taxonomy" id="573"/>
    <lineage>
        <taxon>Bacteria</taxon>
        <taxon>Pseudomonadati</taxon>
        <taxon>Pseudomonadota</taxon>
        <taxon>Gammaproteobacteria</taxon>
        <taxon>Enterobacterales</taxon>
        <taxon>Enterobacteriaceae</taxon>
        <taxon>Klebsiella/Raoultella group</taxon>
        <taxon>Klebsiella</taxon>
        <taxon>Klebsiella pneumoniae complex</taxon>
    </lineage>
</organism>
<dbReference type="Pfam" id="PF00496">
    <property type="entry name" value="SBP_bac_5"/>
    <property type="match status" value="1"/>
</dbReference>
<feature type="domain" description="Solute-binding protein family 5" evidence="1">
    <location>
        <begin position="3"/>
        <end position="79"/>
    </location>
</feature>